<evidence type="ECO:0000256" key="4">
    <source>
        <dbReference type="SAM" id="Coils"/>
    </source>
</evidence>
<evidence type="ECO:0000259" key="6">
    <source>
        <dbReference type="PROSITE" id="PS50885"/>
    </source>
</evidence>
<dbReference type="InterPro" id="IPR003660">
    <property type="entry name" value="HAMP_dom"/>
</dbReference>
<comment type="catalytic activity">
    <reaction evidence="3">
        <text>2 GTP = 3',3'-c-di-GMP + 2 diphosphate</text>
        <dbReference type="Rhea" id="RHEA:24898"/>
        <dbReference type="ChEBI" id="CHEBI:33019"/>
        <dbReference type="ChEBI" id="CHEBI:37565"/>
        <dbReference type="ChEBI" id="CHEBI:58805"/>
        <dbReference type="EC" id="2.7.7.65"/>
    </reaction>
</comment>
<dbReference type="SMART" id="SM00267">
    <property type="entry name" value="GGDEF"/>
    <property type="match status" value="1"/>
</dbReference>
<dbReference type="PROSITE" id="PS50885">
    <property type="entry name" value="HAMP"/>
    <property type="match status" value="1"/>
</dbReference>
<comment type="cofactor">
    <cofactor evidence="1">
        <name>Mg(2+)</name>
        <dbReference type="ChEBI" id="CHEBI:18420"/>
    </cofactor>
</comment>
<dbReference type="PANTHER" id="PTHR45138">
    <property type="entry name" value="REGULATORY COMPONENTS OF SENSORY TRANSDUCTION SYSTEM"/>
    <property type="match status" value="1"/>
</dbReference>
<dbReference type="EMBL" id="FOYW01000001">
    <property type="protein sequence ID" value="SFR61205.1"/>
    <property type="molecule type" value="Genomic_DNA"/>
</dbReference>
<evidence type="ECO:0000256" key="3">
    <source>
        <dbReference type="ARBA" id="ARBA00034247"/>
    </source>
</evidence>
<dbReference type="STRING" id="650891.SAMN05216203_1777"/>
<name>A0A1I6I3B0_9GAMM</name>
<dbReference type="GO" id="GO:0016020">
    <property type="term" value="C:membrane"/>
    <property type="evidence" value="ECO:0007669"/>
    <property type="project" value="InterPro"/>
</dbReference>
<dbReference type="RefSeq" id="WP_092011014.1">
    <property type="nucleotide sequence ID" value="NZ_FOYW01000001.1"/>
</dbReference>
<evidence type="ECO:0000256" key="2">
    <source>
        <dbReference type="ARBA" id="ARBA00012528"/>
    </source>
</evidence>
<dbReference type="InterPro" id="IPR000160">
    <property type="entry name" value="GGDEF_dom"/>
</dbReference>
<feature type="coiled-coil region" evidence="4">
    <location>
        <begin position="352"/>
        <end position="407"/>
    </location>
</feature>
<dbReference type="SUPFAM" id="SSF55073">
    <property type="entry name" value="Nucleotide cyclase"/>
    <property type="match status" value="1"/>
</dbReference>
<gene>
    <name evidence="8" type="ORF">SAMN05216203_1777</name>
</gene>
<dbReference type="CDD" id="cd01949">
    <property type="entry name" value="GGDEF"/>
    <property type="match status" value="1"/>
</dbReference>
<dbReference type="EC" id="2.7.7.65" evidence="2"/>
<accession>A0A1I6I3B0</accession>
<dbReference type="Gene3D" id="3.30.70.270">
    <property type="match status" value="1"/>
</dbReference>
<sequence>MGFHRWRLKNRIFAGFLVIGLIGVGVALSMGLAISNIYSDFRRFTVFSERAELGQDLSTRMIDLQRLSEEFIQEGESFSADQANLVFEQARGLLARLGGSGSEPVMKRAAVIATHLDSFQQAFSEVKIQRNRQSRLITETIQARAEEYGALLDQFAARIPPSGPESVALVERLRTLALQVERLTHRYFDSLDNSLIREVRSNVRLSRELIRQLRDLHQSRVSLRLLGQMEESVRAYEEVILEAVQRTRGYLFLVNVVMAAETHEILYQSDRLSDELHLEMNRIESDVARTIRQAFLLGLSGSAVMLVLIIGLSYAIGRSIATPIENLAGTFRRLAKGETVSGLRQREAGYELHELSKAAEVFRERNQETERLLIRYREISEELEERVKERTEELEGANRKLQQLSRTDSLTGLANRRHFEEILDREWSTALRSGLSLSVIMLDIDYFKAFNDRYGHPAGDQCLRDVAISLQRHLRRGDDLAARYGGEEFIVILQDAGHDKAMDIAESLCRAVSGLDIPHQDSPWQRITISVGVAVLEPASDITSAFELVKNADSALYRAKMAGRNRVVMFSNPPTAPPEPA</sequence>
<keyword evidence="9" id="KW-1185">Reference proteome</keyword>
<dbReference type="InterPro" id="IPR043128">
    <property type="entry name" value="Rev_trsase/Diguanyl_cyclase"/>
</dbReference>
<keyword evidence="4" id="KW-0175">Coiled coil</keyword>
<evidence type="ECO:0000313" key="9">
    <source>
        <dbReference type="Proteomes" id="UP000198644"/>
    </source>
</evidence>
<keyword evidence="5" id="KW-1133">Transmembrane helix</keyword>
<feature type="domain" description="HAMP" evidence="6">
    <location>
        <begin position="318"/>
        <end position="371"/>
    </location>
</feature>
<organism evidence="8 9">
    <name type="scientific">Marinobacter daqiaonensis</name>
    <dbReference type="NCBI Taxonomy" id="650891"/>
    <lineage>
        <taxon>Bacteria</taxon>
        <taxon>Pseudomonadati</taxon>
        <taxon>Pseudomonadota</taxon>
        <taxon>Gammaproteobacteria</taxon>
        <taxon>Pseudomonadales</taxon>
        <taxon>Marinobacteraceae</taxon>
        <taxon>Marinobacter</taxon>
    </lineage>
</organism>
<dbReference type="Pfam" id="PF00990">
    <property type="entry name" value="GGDEF"/>
    <property type="match status" value="1"/>
</dbReference>
<dbReference type="InterPro" id="IPR050469">
    <property type="entry name" value="Diguanylate_Cyclase"/>
</dbReference>
<dbReference type="InterPro" id="IPR029787">
    <property type="entry name" value="Nucleotide_cyclase"/>
</dbReference>
<dbReference type="PANTHER" id="PTHR45138:SF9">
    <property type="entry name" value="DIGUANYLATE CYCLASE DGCM-RELATED"/>
    <property type="match status" value="1"/>
</dbReference>
<keyword evidence="5" id="KW-0812">Transmembrane</keyword>
<evidence type="ECO:0000313" key="8">
    <source>
        <dbReference type="EMBL" id="SFR61205.1"/>
    </source>
</evidence>
<feature type="transmembrane region" description="Helical" evidence="5">
    <location>
        <begin position="12"/>
        <end position="34"/>
    </location>
</feature>
<proteinExistence type="predicted"/>
<evidence type="ECO:0000259" key="7">
    <source>
        <dbReference type="PROSITE" id="PS50887"/>
    </source>
</evidence>
<dbReference type="GO" id="GO:0007165">
    <property type="term" value="P:signal transduction"/>
    <property type="evidence" value="ECO:0007669"/>
    <property type="project" value="InterPro"/>
</dbReference>
<feature type="domain" description="GGDEF" evidence="7">
    <location>
        <begin position="435"/>
        <end position="572"/>
    </location>
</feature>
<evidence type="ECO:0000256" key="5">
    <source>
        <dbReference type="SAM" id="Phobius"/>
    </source>
</evidence>
<keyword evidence="5" id="KW-0472">Membrane</keyword>
<dbReference type="GO" id="GO:0052621">
    <property type="term" value="F:diguanylate cyclase activity"/>
    <property type="evidence" value="ECO:0007669"/>
    <property type="project" value="UniProtKB-EC"/>
</dbReference>
<dbReference type="Proteomes" id="UP000198644">
    <property type="component" value="Unassembled WGS sequence"/>
</dbReference>
<dbReference type="FunFam" id="3.30.70.270:FF:000001">
    <property type="entry name" value="Diguanylate cyclase domain protein"/>
    <property type="match status" value="1"/>
</dbReference>
<protein>
    <recommendedName>
        <fullName evidence="2">diguanylate cyclase</fullName>
        <ecNumber evidence="2">2.7.7.65</ecNumber>
    </recommendedName>
</protein>
<dbReference type="Gene3D" id="6.10.340.10">
    <property type="match status" value="1"/>
</dbReference>
<dbReference type="NCBIfam" id="TIGR00254">
    <property type="entry name" value="GGDEF"/>
    <property type="match status" value="1"/>
</dbReference>
<evidence type="ECO:0000256" key="1">
    <source>
        <dbReference type="ARBA" id="ARBA00001946"/>
    </source>
</evidence>
<reference evidence="8 9" key="1">
    <citation type="submission" date="2016-10" db="EMBL/GenBank/DDBJ databases">
        <authorList>
            <person name="de Groot N.N."/>
        </authorList>
    </citation>
    <scope>NUCLEOTIDE SEQUENCE [LARGE SCALE GENOMIC DNA]</scope>
    <source>
        <strain evidence="8 9">CGMCC 1.9167</strain>
    </source>
</reference>
<dbReference type="PROSITE" id="PS50887">
    <property type="entry name" value="GGDEF"/>
    <property type="match status" value="1"/>
</dbReference>
<dbReference type="AlphaFoldDB" id="A0A1I6I3B0"/>